<organism evidence="1 2">
    <name type="scientific">Colocasia esculenta</name>
    <name type="common">Wild taro</name>
    <name type="synonym">Arum esculentum</name>
    <dbReference type="NCBI Taxonomy" id="4460"/>
    <lineage>
        <taxon>Eukaryota</taxon>
        <taxon>Viridiplantae</taxon>
        <taxon>Streptophyta</taxon>
        <taxon>Embryophyta</taxon>
        <taxon>Tracheophyta</taxon>
        <taxon>Spermatophyta</taxon>
        <taxon>Magnoliopsida</taxon>
        <taxon>Liliopsida</taxon>
        <taxon>Araceae</taxon>
        <taxon>Aroideae</taxon>
        <taxon>Colocasieae</taxon>
        <taxon>Colocasia</taxon>
    </lineage>
</organism>
<dbReference type="EMBL" id="NMUH01003320">
    <property type="protein sequence ID" value="MQM04967.1"/>
    <property type="molecule type" value="Genomic_DNA"/>
</dbReference>
<proteinExistence type="predicted"/>
<protein>
    <submittedName>
        <fullName evidence="1">Uncharacterized protein</fullName>
    </submittedName>
</protein>
<accession>A0A843WBY7</accession>
<sequence length="140" mass="16137">MEVGCWLPGGLCAAKVLPTMHLFLYCFSVKAFGDWLYFAARSGRQILGRMPSSIHNWKRNFIFVHSPTGWSFPTTWSAVDIRHKAFQAPNLVESELAEFDSLQVLDPPDLFQLDGLFKLIAKADKETSFFYIYHLLKFER</sequence>
<dbReference type="AlphaFoldDB" id="A0A843WBY7"/>
<keyword evidence="2" id="KW-1185">Reference proteome</keyword>
<evidence type="ECO:0000313" key="2">
    <source>
        <dbReference type="Proteomes" id="UP000652761"/>
    </source>
</evidence>
<gene>
    <name evidence="1" type="ORF">Taro_037772</name>
</gene>
<reference evidence="1" key="1">
    <citation type="submission" date="2017-07" db="EMBL/GenBank/DDBJ databases">
        <title>Taro Niue Genome Assembly and Annotation.</title>
        <authorList>
            <person name="Atibalentja N."/>
            <person name="Keating K."/>
            <person name="Fields C.J."/>
        </authorList>
    </citation>
    <scope>NUCLEOTIDE SEQUENCE</scope>
    <source>
        <strain evidence="1">Niue_2</strain>
        <tissue evidence="1">Leaf</tissue>
    </source>
</reference>
<name>A0A843WBY7_COLES</name>
<evidence type="ECO:0000313" key="1">
    <source>
        <dbReference type="EMBL" id="MQM04967.1"/>
    </source>
</evidence>
<comment type="caution">
    <text evidence="1">The sequence shown here is derived from an EMBL/GenBank/DDBJ whole genome shotgun (WGS) entry which is preliminary data.</text>
</comment>
<dbReference type="Proteomes" id="UP000652761">
    <property type="component" value="Unassembled WGS sequence"/>
</dbReference>